<dbReference type="Proteomes" id="UP001165292">
    <property type="component" value="Unassembled WGS sequence"/>
</dbReference>
<comment type="caution">
    <text evidence="1">The sequence shown here is derived from an EMBL/GenBank/DDBJ whole genome shotgun (WGS) entry which is preliminary data.</text>
</comment>
<dbReference type="RefSeq" id="WP_253163975.1">
    <property type="nucleotide sequence ID" value="NZ_JAMYBS010000020.1"/>
</dbReference>
<sequence length="143" mass="14784">MAVQDQYNEHIRAGVPGQIVDMIPKTLISRTIEDAAGIGFGVPAFQGENDKGVTGTGTAAEFVGITVRERSLRAEEDKFVQYDSVRLMTDGAVWVTAPAAVAAGDAVVLGGVTIPGARYDTSTSAANQIAQVRLGVIAAPAAP</sequence>
<reference evidence="1" key="1">
    <citation type="submission" date="2022-06" db="EMBL/GenBank/DDBJ databases">
        <title>Detection of beta-lactamases in bacteria of animal origin.</title>
        <authorList>
            <person name="Mlynarcik P."/>
            <person name="Zdarska V."/>
            <person name="Chudobova H."/>
            <person name="Prochazkova P."/>
            <person name="Hricova K."/>
            <person name="Mezerova K."/>
            <person name="Bardon J."/>
            <person name="Dolejska M."/>
            <person name="Sukkar I."/>
            <person name="Kolar M."/>
        </authorList>
    </citation>
    <scope>NUCLEOTIDE SEQUENCE</scope>
    <source>
        <strain evidence="1">S 300-3</strain>
    </source>
</reference>
<organism evidence="1 2">
    <name type="scientific">Stutzerimonas nitrititolerans</name>
    <dbReference type="NCBI Taxonomy" id="2482751"/>
    <lineage>
        <taxon>Bacteria</taxon>
        <taxon>Pseudomonadati</taxon>
        <taxon>Pseudomonadota</taxon>
        <taxon>Gammaproteobacteria</taxon>
        <taxon>Pseudomonadales</taxon>
        <taxon>Pseudomonadaceae</taxon>
        <taxon>Stutzerimonas</taxon>
    </lineage>
</organism>
<dbReference type="EMBL" id="JAMYBS010000020">
    <property type="protein sequence ID" value="MCO7546165.1"/>
    <property type="molecule type" value="Genomic_DNA"/>
</dbReference>
<gene>
    <name evidence="1" type="ORF">NJF43_15510</name>
</gene>
<dbReference type="AlphaFoldDB" id="A0AA41WPE4"/>
<dbReference type="InterPro" id="IPR054438">
    <property type="entry name" value="Struct_cement_gp24/gp6"/>
</dbReference>
<evidence type="ECO:0008006" key="3">
    <source>
        <dbReference type="Google" id="ProtNLM"/>
    </source>
</evidence>
<dbReference type="Pfam" id="PF22758">
    <property type="entry name" value="Phage_cement"/>
    <property type="match status" value="1"/>
</dbReference>
<evidence type="ECO:0000313" key="2">
    <source>
        <dbReference type="Proteomes" id="UP001165292"/>
    </source>
</evidence>
<evidence type="ECO:0000313" key="1">
    <source>
        <dbReference type="EMBL" id="MCO7546165.1"/>
    </source>
</evidence>
<name>A0AA41WPE4_9GAMM</name>
<protein>
    <recommendedName>
        <fullName evidence="3">DUF2190 family protein</fullName>
    </recommendedName>
</protein>
<accession>A0AA41WPE4</accession>
<proteinExistence type="predicted"/>